<reference evidence="2 3" key="1">
    <citation type="submission" date="2021-03" db="EMBL/GenBank/DDBJ databases">
        <title>Sequencing the genomes of 1000 actinobacteria strains.</title>
        <authorList>
            <person name="Klenk H.-P."/>
        </authorList>
    </citation>
    <scope>NUCLEOTIDE SEQUENCE [LARGE SCALE GENOMIC DNA]</scope>
    <source>
        <strain evidence="2 3">DSM 14566</strain>
    </source>
</reference>
<organism evidence="2 3">
    <name type="scientific">Brachybacterium sacelli</name>
    <dbReference type="NCBI Taxonomy" id="173364"/>
    <lineage>
        <taxon>Bacteria</taxon>
        <taxon>Bacillati</taxon>
        <taxon>Actinomycetota</taxon>
        <taxon>Actinomycetes</taxon>
        <taxon>Micrococcales</taxon>
        <taxon>Dermabacteraceae</taxon>
        <taxon>Brachybacterium</taxon>
    </lineage>
</organism>
<dbReference type="Proteomes" id="UP001519290">
    <property type="component" value="Unassembled WGS sequence"/>
</dbReference>
<evidence type="ECO:0000259" key="1">
    <source>
        <dbReference type="Pfam" id="PF07811"/>
    </source>
</evidence>
<evidence type="ECO:0000313" key="2">
    <source>
        <dbReference type="EMBL" id="MBP2383587.1"/>
    </source>
</evidence>
<proteinExistence type="predicted"/>
<dbReference type="Pfam" id="PF07811">
    <property type="entry name" value="TadE"/>
    <property type="match status" value="1"/>
</dbReference>
<feature type="domain" description="TadE-like" evidence="1">
    <location>
        <begin position="1"/>
        <end position="39"/>
    </location>
</feature>
<gene>
    <name evidence="2" type="ORF">JOF43_003576</name>
</gene>
<name>A0ABS4X550_9MICO</name>
<evidence type="ECO:0000313" key="3">
    <source>
        <dbReference type="Proteomes" id="UP001519290"/>
    </source>
</evidence>
<dbReference type="EMBL" id="JAGIOD010000002">
    <property type="protein sequence ID" value="MBP2383587.1"/>
    <property type="molecule type" value="Genomic_DNA"/>
</dbReference>
<keyword evidence="3" id="KW-1185">Reference proteome</keyword>
<dbReference type="InterPro" id="IPR012495">
    <property type="entry name" value="TadE-like_dom"/>
</dbReference>
<accession>A0ABS4X550</accession>
<comment type="caution">
    <text evidence="2">The sequence shown here is derived from an EMBL/GenBank/DDBJ whole genome shotgun (WGS) entry which is preliminary data.</text>
</comment>
<sequence length="114" mass="11938">MVEFPMVAALIVLIALGVMQAALIVHTRNTLIDAAVQGAHHASLIGATPEDGAERAERLIGDRFGDSFQVEASAAESSEGTIRVEVRATLPLVGLFGPSGSLAVEGRAIDEETW</sequence>
<dbReference type="RefSeq" id="WP_209904375.1">
    <property type="nucleotide sequence ID" value="NZ_BAAAJW010000009.1"/>
</dbReference>
<protein>
    <recommendedName>
        <fullName evidence="1">TadE-like domain-containing protein</fullName>
    </recommendedName>
</protein>